<dbReference type="Pfam" id="PF25838">
    <property type="entry name" value="Apionate_lact_M"/>
    <property type="match status" value="1"/>
</dbReference>
<feature type="domain" description="D-apionate lactonase N-terminal" evidence="1">
    <location>
        <begin position="10"/>
        <end position="234"/>
    </location>
</feature>
<dbReference type="Pfam" id="PF25839">
    <property type="entry name" value="Apionate_lact_C"/>
    <property type="match status" value="1"/>
</dbReference>
<dbReference type="InterPro" id="IPR058788">
    <property type="entry name" value="ApnL_N"/>
</dbReference>
<dbReference type="Pfam" id="PF25837">
    <property type="entry name" value="Apionate_lact_N"/>
    <property type="match status" value="1"/>
</dbReference>
<evidence type="ECO:0000259" key="3">
    <source>
        <dbReference type="Pfam" id="PF25839"/>
    </source>
</evidence>
<dbReference type="InterPro" id="IPR058789">
    <property type="entry name" value="ApnL_C"/>
</dbReference>
<protein>
    <submittedName>
        <fullName evidence="4">Uncharacterized protein</fullName>
    </submittedName>
</protein>
<sequence length="645" mass="68860">MTAEPVEAIKLFGTEEPSPPAPILRAGSLTAEFDAGNLRHIRVGGVEVIRAVSFIVRDRNWGTYNPVISGLTTDETTDGFTVRYEATTGDDSQSFRYRAVIEGSADGHLTFRCEGEAVTDFLTNRTGFVVLHSAGVAGLPVEIEHTGGEKVSGQFPELIDPVQPMMDLRALTHEAAPGLRVTCRMEGDTFEMEDQRNWTDASYKTYVRPLALPWPYMLEAGSRLEQAVTLTVTGSASAQSGSSAGGVTVTFGDTHGPAPQLGLGYDPDEAEAAKAAAETLAQVKPHHLICHHDPRRGHDRSTLEAAATLARTLGAVPWLEAVIVEVENFEAEVAALGDTAAELGSPFEVVMLSPASDLKCTLPGSVWPPAAPADALFRAARKAFPDARLGGGMFSYFTELNRKRPPLRYLDLVGFTTSALVHAGDDISVMEGLESLPAITASAREIAGGHPLAVGPSAMGMRMNPYGDAPMENPRNIRQAMNRNDPRQRGLLGAAWTLGYYSHMARGGASAVAFGGLTGPHGIVHARQGWPQPWYDDNGGLFPVFHVLRGLSALSGRTMKALEISDPSAVQGIAVEADASTELWLANLTGREQTVSLPRPALQTAVLDAASFGQASRTADLLDRMTSEDSSTLTLGPYSTIHVRL</sequence>
<evidence type="ECO:0000313" key="4">
    <source>
        <dbReference type="EMBL" id="GEO37805.1"/>
    </source>
</evidence>
<keyword evidence="5" id="KW-1185">Reference proteome</keyword>
<evidence type="ECO:0000259" key="1">
    <source>
        <dbReference type="Pfam" id="PF25837"/>
    </source>
</evidence>
<dbReference type="EMBL" id="BJYZ01000007">
    <property type="protein sequence ID" value="GEO37805.1"/>
    <property type="molecule type" value="Genomic_DNA"/>
</dbReference>
<feature type="domain" description="D-apionate lactonase TIM barrel" evidence="2">
    <location>
        <begin position="261"/>
        <end position="556"/>
    </location>
</feature>
<dbReference type="Proteomes" id="UP000321523">
    <property type="component" value="Unassembled WGS sequence"/>
</dbReference>
<gene>
    <name evidence="4" type="ORF">SAE02_19530</name>
</gene>
<dbReference type="AlphaFoldDB" id="A0A512DMU5"/>
<dbReference type="RefSeq" id="WP_052830874.1">
    <property type="nucleotide sequence ID" value="NZ_BJYZ01000007.1"/>
</dbReference>
<comment type="caution">
    <text evidence="4">The sequence shown here is derived from an EMBL/GenBank/DDBJ whole genome shotgun (WGS) entry which is preliminary data.</text>
</comment>
<dbReference type="OrthoDB" id="931854at2"/>
<dbReference type="InterPro" id="IPR058787">
    <property type="entry name" value="ApnL_M"/>
</dbReference>
<organism evidence="4 5">
    <name type="scientific">Skermanella aerolata</name>
    <dbReference type="NCBI Taxonomy" id="393310"/>
    <lineage>
        <taxon>Bacteria</taxon>
        <taxon>Pseudomonadati</taxon>
        <taxon>Pseudomonadota</taxon>
        <taxon>Alphaproteobacteria</taxon>
        <taxon>Rhodospirillales</taxon>
        <taxon>Azospirillaceae</taxon>
        <taxon>Skermanella</taxon>
    </lineage>
</organism>
<proteinExistence type="predicted"/>
<name>A0A512DMU5_9PROT</name>
<reference evidence="4 5" key="1">
    <citation type="submission" date="2019-07" db="EMBL/GenBank/DDBJ databases">
        <title>Whole genome shotgun sequence of Skermanella aerolata NBRC 106429.</title>
        <authorList>
            <person name="Hosoyama A."/>
            <person name="Uohara A."/>
            <person name="Ohji S."/>
            <person name="Ichikawa N."/>
        </authorList>
    </citation>
    <scope>NUCLEOTIDE SEQUENCE [LARGE SCALE GENOMIC DNA]</scope>
    <source>
        <strain evidence="4 5">NBRC 106429</strain>
    </source>
</reference>
<evidence type="ECO:0000259" key="2">
    <source>
        <dbReference type="Pfam" id="PF25838"/>
    </source>
</evidence>
<evidence type="ECO:0000313" key="5">
    <source>
        <dbReference type="Proteomes" id="UP000321523"/>
    </source>
</evidence>
<accession>A0A512DMU5</accession>
<feature type="domain" description="D-apionate lactonase C-terminal" evidence="3">
    <location>
        <begin position="567"/>
        <end position="640"/>
    </location>
</feature>